<dbReference type="InterPro" id="IPR039498">
    <property type="entry name" value="NTP_transf_5"/>
</dbReference>
<name>A0A419RUJ1_9SPHN</name>
<proteinExistence type="predicted"/>
<reference evidence="1 2" key="1">
    <citation type="journal article" date="2017" name="Int. J. Syst. Evol. Microbiol.">
        <title>Erythrobacter aquimixticola sp. nov., isolated from the junction between the ocean and a freshwater spring.</title>
        <authorList>
            <person name="Park S."/>
            <person name="Jung Y.T."/>
            <person name="Choi S.J."/>
            <person name="Yoon J.H."/>
        </authorList>
    </citation>
    <scope>NUCLEOTIDE SEQUENCE [LARGE SCALE GENOMIC DNA]</scope>
    <source>
        <strain evidence="1 2">JSSK-14</strain>
    </source>
</reference>
<dbReference type="OrthoDB" id="184671at2"/>
<dbReference type="Pfam" id="PF14907">
    <property type="entry name" value="NTP_transf_5"/>
    <property type="match status" value="1"/>
</dbReference>
<keyword evidence="2" id="KW-1185">Reference proteome</keyword>
<dbReference type="Proteomes" id="UP000285232">
    <property type="component" value="Unassembled WGS sequence"/>
</dbReference>
<evidence type="ECO:0008006" key="3">
    <source>
        <dbReference type="Google" id="ProtNLM"/>
    </source>
</evidence>
<organism evidence="1 2">
    <name type="scientific">Aurantiacibacter aquimixticola</name>
    <dbReference type="NCBI Taxonomy" id="1958945"/>
    <lineage>
        <taxon>Bacteria</taxon>
        <taxon>Pseudomonadati</taxon>
        <taxon>Pseudomonadota</taxon>
        <taxon>Alphaproteobacteria</taxon>
        <taxon>Sphingomonadales</taxon>
        <taxon>Erythrobacteraceae</taxon>
        <taxon>Aurantiacibacter</taxon>
    </lineage>
</organism>
<evidence type="ECO:0000313" key="2">
    <source>
        <dbReference type="Proteomes" id="UP000285232"/>
    </source>
</evidence>
<comment type="caution">
    <text evidence="1">The sequence shown here is derived from an EMBL/GenBank/DDBJ whole genome shotgun (WGS) entry which is preliminary data.</text>
</comment>
<protein>
    <recommendedName>
        <fullName evidence="3">Nucleotidyltransferase family protein</fullName>
    </recommendedName>
</protein>
<evidence type="ECO:0000313" key="1">
    <source>
        <dbReference type="EMBL" id="RJY09449.1"/>
    </source>
</evidence>
<accession>A0A419RUJ1</accession>
<sequence>MLDTHDTLLIDSFLASCLVIGAAADLKLPDRIADHDVLKRVRLHGIAGILTDKLDAFSDTHAALRKAIENEASRLAILNASRYEVATMLAEEFAAAAVDLLFLKGARLAYSVYDKPEQRASGDIDVLVRPEQAENARSVLAQVGFVRTGGLQDGLAQEGWESRPVFGVSQQVDLHWAMTNSPALATIFPADPFALAVPLPRLTMGARGTDPVTTLINIALNEARHFHLGYVVNGECIKGVRRLGGAHDVMVLCRTFDSENWEQLKDCAASRGIARTVAEALRHSAQSLKAEVPQAVLDALNGASAASWLDEYISSSTPWRRLRYDLSAAHGFYAKRQVLSAQLFPSEVRMRVRYPDRAGASLTWLYVRRMLAAPFRWLTKRR</sequence>
<dbReference type="AlphaFoldDB" id="A0A419RUJ1"/>
<dbReference type="EMBL" id="RAHX01000001">
    <property type="protein sequence ID" value="RJY09449.1"/>
    <property type="molecule type" value="Genomic_DNA"/>
</dbReference>
<gene>
    <name evidence="1" type="ORF">D6201_08845</name>
</gene>
<dbReference type="RefSeq" id="WP_120048458.1">
    <property type="nucleotide sequence ID" value="NZ_RAHX01000001.1"/>
</dbReference>